<name>A0A7W4P0X8_9PROT</name>
<dbReference type="EMBL" id="JABEQE010000002">
    <property type="protein sequence ID" value="MBB2171163.1"/>
    <property type="molecule type" value="Genomic_DNA"/>
</dbReference>
<sequence>MPFLKSIYREYHIARKFVSRSFFRRIFIDLNIKRQKELLKSYKSDIKDVIELSILPSDIYCIFVYYELAEDVSDSVKRVILELRRHDVNIILACNHEMTITQKEFFIENCSAIIFRGNQGFDFGAYKDAIQYLDRPVSRLIIMNDSVFFSSHGLKEMIQRLLGPEDVIAAYENWSGTEHHHLQSFCLSVSGHVFNARSFRQFWNTYIPVNNRVYAIEHGEKKLSQAILNAARDTHVIYSVSALYKKLKDKKLPLREEPFLLPRPWRDRIFETDHTEPYDYIATKTVELINITSPIHAGAYYFPSALGSPLFKKDIVYRHRFDFWEVETWIPDIMSEDDADEYLTILRKRGDENKLSRLDRIKYDLGVK</sequence>
<evidence type="ECO:0000313" key="1">
    <source>
        <dbReference type="EMBL" id="MBB2171163.1"/>
    </source>
</evidence>
<dbReference type="InterPro" id="IPR007739">
    <property type="entry name" value="RgpF"/>
</dbReference>
<comment type="caution">
    <text evidence="1">The sequence shown here is derived from an EMBL/GenBank/DDBJ whole genome shotgun (WGS) entry which is preliminary data.</text>
</comment>
<dbReference type="AlphaFoldDB" id="A0A7W4P0X8"/>
<proteinExistence type="predicted"/>
<protein>
    <recommendedName>
        <fullName evidence="3">Rhamnan synthesis protein F</fullName>
    </recommendedName>
</protein>
<gene>
    <name evidence="1" type="ORF">HLH35_03335</name>
</gene>
<evidence type="ECO:0008006" key="3">
    <source>
        <dbReference type="Google" id="ProtNLM"/>
    </source>
</evidence>
<dbReference type="RefSeq" id="WP_182977778.1">
    <property type="nucleotide sequence ID" value="NZ_BAABGB010000001.1"/>
</dbReference>
<reference evidence="1 2" key="1">
    <citation type="submission" date="2020-04" db="EMBL/GenBank/DDBJ databases">
        <title>Description of novel Gluconacetobacter.</title>
        <authorList>
            <person name="Sombolestani A."/>
        </authorList>
    </citation>
    <scope>NUCLEOTIDE SEQUENCE [LARGE SCALE GENOMIC DNA]</scope>
    <source>
        <strain evidence="1 2">LMG 27724</strain>
    </source>
</reference>
<keyword evidence="2" id="KW-1185">Reference proteome</keyword>
<organism evidence="1 2">
    <name type="scientific">Gluconacetobacter asukensis</name>
    <dbReference type="NCBI Taxonomy" id="1017181"/>
    <lineage>
        <taxon>Bacteria</taxon>
        <taxon>Pseudomonadati</taxon>
        <taxon>Pseudomonadota</taxon>
        <taxon>Alphaproteobacteria</taxon>
        <taxon>Acetobacterales</taxon>
        <taxon>Acetobacteraceae</taxon>
        <taxon>Gluconacetobacter</taxon>
    </lineage>
</organism>
<accession>A0A7W4P0X8</accession>
<dbReference type="Proteomes" id="UP000577891">
    <property type="component" value="Unassembled WGS sequence"/>
</dbReference>
<evidence type="ECO:0000313" key="2">
    <source>
        <dbReference type="Proteomes" id="UP000577891"/>
    </source>
</evidence>
<dbReference type="Pfam" id="PF05045">
    <property type="entry name" value="RgpF"/>
    <property type="match status" value="1"/>
</dbReference>